<gene>
    <name evidence="4" type="ORF">RCOM_1077740</name>
</gene>
<dbReference type="InterPro" id="IPR017949">
    <property type="entry name" value="Thaumatin_CS"/>
</dbReference>
<dbReference type="InterPro" id="IPR001938">
    <property type="entry name" value="Thaumatin"/>
</dbReference>
<keyword evidence="5" id="KW-1185">Reference proteome</keyword>
<accession>B9RM54</accession>
<dbReference type="eggNOG" id="ENOG502QVSQ">
    <property type="taxonomic scope" value="Eukaryota"/>
</dbReference>
<dbReference type="PIRSF" id="PIRSF002703">
    <property type="entry name" value="Thaumatin"/>
    <property type="match status" value="1"/>
</dbReference>
<evidence type="ECO:0000256" key="3">
    <source>
        <dbReference type="SAM" id="SignalP"/>
    </source>
</evidence>
<dbReference type="PRINTS" id="PR00347">
    <property type="entry name" value="THAUMATIN"/>
</dbReference>
<dbReference type="EMBL" id="EQ973789">
    <property type="protein sequence ID" value="EEF47377.1"/>
    <property type="molecule type" value="Genomic_DNA"/>
</dbReference>
<keyword evidence="2" id="KW-1015">Disulfide bond</keyword>
<reference evidence="5" key="1">
    <citation type="journal article" date="2010" name="Nat. Biotechnol.">
        <title>Draft genome sequence of the oilseed species Ricinus communis.</title>
        <authorList>
            <person name="Chan A.P."/>
            <person name="Crabtree J."/>
            <person name="Zhao Q."/>
            <person name="Lorenzi H."/>
            <person name="Orvis J."/>
            <person name="Puiu D."/>
            <person name="Melake-Berhan A."/>
            <person name="Jones K.M."/>
            <person name="Redman J."/>
            <person name="Chen G."/>
            <person name="Cahoon E.B."/>
            <person name="Gedil M."/>
            <person name="Stanke M."/>
            <person name="Haas B.J."/>
            <person name="Wortman J.R."/>
            <person name="Fraser-Liggett C.M."/>
            <person name="Ravel J."/>
            <person name="Rabinowicz P.D."/>
        </authorList>
    </citation>
    <scope>NUCLEOTIDE SEQUENCE [LARGE SCALE GENOMIC DNA]</scope>
    <source>
        <strain evidence="5">cv. Hale</strain>
    </source>
</reference>
<evidence type="ECO:0000256" key="1">
    <source>
        <dbReference type="ARBA" id="ARBA00010607"/>
    </source>
</evidence>
<dbReference type="InterPro" id="IPR037176">
    <property type="entry name" value="Osmotin/thaumatin-like_sf"/>
</dbReference>
<evidence type="ECO:0000313" key="4">
    <source>
        <dbReference type="EMBL" id="EEF47377.1"/>
    </source>
</evidence>
<dbReference type="InParanoid" id="B9RM54"/>
<dbReference type="AlphaFoldDB" id="B9RM54"/>
<sequence length="125" mass="13046">MPSITNFSFPFVIQTLRIIATGADAAVFSISNRCNFTIWPGILAGAGKAQLMDGGFELEPGYSVNIQAPQGWSGRFWARIGCKFGSFGQGSCVTGDCGGLLRCGGAGGQPPASLAEFTVDSPIDY</sequence>
<dbReference type="PANTHER" id="PTHR31048">
    <property type="entry name" value="OS03G0233200 PROTEIN"/>
    <property type="match status" value="1"/>
</dbReference>
<dbReference type="SMART" id="SM00205">
    <property type="entry name" value="THN"/>
    <property type="match status" value="1"/>
</dbReference>
<proteinExistence type="inferred from homology"/>
<keyword evidence="3" id="KW-0732">Signal</keyword>
<feature type="disulfide bond" evidence="2">
    <location>
        <begin position="97"/>
        <end position="103"/>
    </location>
</feature>
<name>B9RM54_RICCO</name>
<feature type="chain" id="PRO_5002888465" evidence="3">
    <location>
        <begin position="26"/>
        <end position="125"/>
    </location>
</feature>
<dbReference type="Pfam" id="PF00314">
    <property type="entry name" value="Thaumatin"/>
    <property type="match status" value="1"/>
</dbReference>
<dbReference type="SUPFAM" id="SSF49870">
    <property type="entry name" value="Osmotin, thaumatin-like protein"/>
    <property type="match status" value="1"/>
</dbReference>
<dbReference type="Gene3D" id="2.60.110.10">
    <property type="entry name" value="Thaumatin"/>
    <property type="match status" value="1"/>
</dbReference>
<dbReference type="PROSITE" id="PS51367">
    <property type="entry name" value="THAUMATIN_2"/>
    <property type="match status" value="1"/>
</dbReference>
<feature type="signal peptide" evidence="3">
    <location>
        <begin position="1"/>
        <end position="25"/>
    </location>
</feature>
<evidence type="ECO:0000313" key="5">
    <source>
        <dbReference type="Proteomes" id="UP000008311"/>
    </source>
</evidence>
<dbReference type="PROSITE" id="PS00316">
    <property type="entry name" value="THAUMATIN_1"/>
    <property type="match status" value="1"/>
</dbReference>
<feature type="disulfide bond" evidence="2">
    <location>
        <begin position="82"/>
        <end position="92"/>
    </location>
</feature>
<comment type="similarity">
    <text evidence="1">Belongs to the thaumatin family.</text>
</comment>
<organism evidence="4 5">
    <name type="scientific">Ricinus communis</name>
    <name type="common">Castor bean</name>
    <dbReference type="NCBI Taxonomy" id="3988"/>
    <lineage>
        <taxon>Eukaryota</taxon>
        <taxon>Viridiplantae</taxon>
        <taxon>Streptophyta</taxon>
        <taxon>Embryophyta</taxon>
        <taxon>Tracheophyta</taxon>
        <taxon>Spermatophyta</taxon>
        <taxon>Magnoliopsida</taxon>
        <taxon>eudicotyledons</taxon>
        <taxon>Gunneridae</taxon>
        <taxon>Pentapetalae</taxon>
        <taxon>rosids</taxon>
        <taxon>fabids</taxon>
        <taxon>Malpighiales</taxon>
        <taxon>Euphorbiaceae</taxon>
        <taxon>Acalyphoideae</taxon>
        <taxon>Acalypheae</taxon>
        <taxon>Ricinus</taxon>
    </lineage>
</organism>
<protein>
    <submittedName>
        <fullName evidence="4">Thaumatin-2, putative</fullName>
    </submittedName>
</protein>
<dbReference type="Proteomes" id="UP000008311">
    <property type="component" value="Unassembled WGS sequence"/>
</dbReference>
<evidence type="ECO:0000256" key="2">
    <source>
        <dbReference type="PIRSR" id="PIRSR002703-1"/>
    </source>
</evidence>